<feature type="transmembrane region" description="Helical" evidence="1">
    <location>
        <begin position="72"/>
        <end position="91"/>
    </location>
</feature>
<sequence length="497" mass="54410">MADLPPQRLFGQILAVPRRRYCVHIPLLLLLTGLLTWVVPTDFMLAIASFVGGVVGFYMFFEWVFRGPTRFSTTLGIGLLTGYAGGSFNTWATVPRAGFTLGHFLGLDDAVLARGIAGVLISCAILIAWGELFEKPIFGLDFEFRQGSRLNSLIVLGMLAVMAAFKMGALSYMGVSSEGGHLGLGAAAAQWFFPPLVNIAVTNFVLIPGKGMRKWVMGICAFALLLMLAVTGRRTLIYTCAVTLFMIRMAGFRLMGNIRRQVMVLGLSAVFIVTCSLGFMLLRVAGYNNEGRKSVGLQERMTVALALIKNGTALDRAVSSTQENVKTRTFVLGFLAQVLDGSERKTPGLGRDAFTLLQAAVPSAINPYKHEFASIHENDFPSEEFLADSLFGFSYWDEANSILTAGAVDFGLIGMILYPIITAWCLRWVVEFASSFLQQTSALFLVLSCLFEVLSAENTITSFAVTVFHGILFITFLEIFFRLPRFQLRAATPVAGY</sequence>
<dbReference type="AlphaFoldDB" id="A0A4Q1SD70"/>
<name>A0A4Q1SD70_9BACT</name>
<evidence type="ECO:0000256" key="1">
    <source>
        <dbReference type="SAM" id="Phobius"/>
    </source>
</evidence>
<reference evidence="2 3" key="1">
    <citation type="journal article" date="2016" name="Int. J. Syst. Evol. Microbiol.">
        <title>Acidipila dinghuensis sp. nov., an acidobacterium isolated from forest soil.</title>
        <authorList>
            <person name="Jiang Y.W."/>
            <person name="Wang J."/>
            <person name="Chen M.H."/>
            <person name="Lv Y.Y."/>
            <person name="Qiu L.H."/>
        </authorList>
    </citation>
    <scope>NUCLEOTIDE SEQUENCE [LARGE SCALE GENOMIC DNA]</scope>
    <source>
        <strain evidence="2 3">DHOF10</strain>
    </source>
</reference>
<dbReference type="EMBL" id="SDMK01000002">
    <property type="protein sequence ID" value="RXS95005.1"/>
    <property type="molecule type" value="Genomic_DNA"/>
</dbReference>
<keyword evidence="1" id="KW-1133">Transmembrane helix</keyword>
<feature type="transmembrane region" description="Helical" evidence="1">
    <location>
        <begin position="214"/>
        <end position="230"/>
    </location>
</feature>
<feature type="transmembrane region" description="Helical" evidence="1">
    <location>
        <begin position="187"/>
        <end position="207"/>
    </location>
</feature>
<dbReference type="RefSeq" id="WP_129208174.1">
    <property type="nucleotide sequence ID" value="NZ_BMGU01000003.1"/>
</dbReference>
<feature type="transmembrane region" description="Helical" evidence="1">
    <location>
        <begin position="21"/>
        <end position="39"/>
    </location>
</feature>
<evidence type="ECO:0000313" key="3">
    <source>
        <dbReference type="Proteomes" id="UP000290253"/>
    </source>
</evidence>
<comment type="caution">
    <text evidence="2">The sequence shown here is derived from an EMBL/GenBank/DDBJ whole genome shotgun (WGS) entry which is preliminary data.</text>
</comment>
<protein>
    <submittedName>
        <fullName evidence="2">Uncharacterized protein</fullName>
    </submittedName>
</protein>
<feature type="transmembrane region" description="Helical" evidence="1">
    <location>
        <begin position="436"/>
        <end position="454"/>
    </location>
</feature>
<feature type="transmembrane region" description="Helical" evidence="1">
    <location>
        <begin position="402"/>
        <end position="424"/>
    </location>
</feature>
<proteinExistence type="predicted"/>
<feature type="transmembrane region" description="Helical" evidence="1">
    <location>
        <begin position="236"/>
        <end position="255"/>
    </location>
</feature>
<feature type="transmembrane region" description="Helical" evidence="1">
    <location>
        <begin position="45"/>
        <end position="65"/>
    </location>
</feature>
<evidence type="ECO:0000313" key="2">
    <source>
        <dbReference type="EMBL" id="RXS95005.1"/>
    </source>
</evidence>
<gene>
    <name evidence="2" type="ORF">ESZ00_10265</name>
</gene>
<organism evidence="2 3">
    <name type="scientific">Silvibacterium dinghuense</name>
    <dbReference type="NCBI Taxonomy" id="1560006"/>
    <lineage>
        <taxon>Bacteria</taxon>
        <taxon>Pseudomonadati</taxon>
        <taxon>Acidobacteriota</taxon>
        <taxon>Terriglobia</taxon>
        <taxon>Terriglobales</taxon>
        <taxon>Acidobacteriaceae</taxon>
        <taxon>Silvibacterium</taxon>
    </lineage>
</organism>
<dbReference type="Proteomes" id="UP000290253">
    <property type="component" value="Unassembled WGS sequence"/>
</dbReference>
<feature type="transmembrane region" description="Helical" evidence="1">
    <location>
        <begin position="153"/>
        <end position="175"/>
    </location>
</feature>
<keyword evidence="3" id="KW-1185">Reference proteome</keyword>
<accession>A0A4Q1SD70</accession>
<feature type="transmembrane region" description="Helical" evidence="1">
    <location>
        <begin position="262"/>
        <end position="282"/>
    </location>
</feature>
<keyword evidence="1" id="KW-0812">Transmembrane</keyword>
<feature type="transmembrane region" description="Helical" evidence="1">
    <location>
        <begin position="460"/>
        <end position="481"/>
    </location>
</feature>
<feature type="transmembrane region" description="Helical" evidence="1">
    <location>
        <begin position="111"/>
        <end position="132"/>
    </location>
</feature>
<keyword evidence="1" id="KW-0472">Membrane</keyword>
<dbReference type="OrthoDB" id="118432at2"/>